<proteinExistence type="predicted"/>
<dbReference type="RefSeq" id="WP_113035742.1">
    <property type="nucleotide sequence ID" value="NZ_QMFB01000034.1"/>
</dbReference>
<organism evidence="1 2">
    <name type="scientific">Paenibacillus contaminans</name>
    <dbReference type="NCBI Taxonomy" id="450362"/>
    <lineage>
        <taxon>Bacteria</taxon>
        <taxon>Bacillati</taxon>
        <taxon>Bacillota</taxon>
        <taxon>Bacilli</taxon>
        <taxon>Bacillales</taxon>
        <taxon>Paenibacillaceae</taxon>
        <taxon>Paenibacillus</taxon>
    </lineage>
</organism>
<comment type="caution">
    <text evidence="1">The sequence shown here is derived from an EMBL/GenBank/DDBJ whole genome shotgun (WGS) entry which is preliminary data.</text>
</comment>
<name>A0A329M0L2_9BACL</name>
<reference evidence="1 2" key="1">
    <citation type="journal article" date="2009" name="Int. J. Syst. Evol. Microbiol.">
        <title>Paenibacillus contaminans sp. nov., isolated from a contaminated laboratory plate.</title>
        <authorList>
            <person name="Chou J.H."/>
            <person name="Lee J.H."/>
            <person name="Lin M.C."/>
            <person name="Chang P.S."/>
            <person name="Arun A.B."/>
            <person name="Young C.C."/>
            <person name="Chen W.M."/>
        </authorList>
    </citation>
    <scope>NUCLEOTIDE SEQUENCE [LARGE SCALE GENOMIC DNA]</scope>
    <source>
        <strain evidence="1 2">CKOBP-6</strain>
    </source>
</reference>
<sequence>MSSESIDRIMSQFEKLTDEEQNSMTTGLSSHFDKPIQFSATGLAALHPDELGIIGNILNGLILTKEYVPDIRGVYGRLNVTELSRNIFFGRIEES</sequence>
<dbReference type="EMBL" id="QMFB01000034">
    <property type="protein sequence ID" value="RAV12193.1"/>
    <property type="molecule type" value="Genomic_DNA"/>
</dbReference>
<protein>
    <submittedName>
        <fullName evidence="1">Uncharacterized protein</fullName>
    </submittedName>
</protein>
<dbReference type="Proteomes" id="UP000250369">
    <property type="component" value="Unassembled WGS sequence"/>
</dbReference>
<keyword evidence="2" id="KW-1185">Reference proteome</keyword>
<dbReference type="AlphaFoldDB" id="A0A329M0L2"/>
<dbReference type="OrthoDB" id="2628127at2"/>
<evidence type="ECO:0000313" key="2">
    <source>
        <dbReference type="Proteomes" id="UP000250369"/>
    </source>
</evidence>
<evidence type="ECO:0000313" key="1">
    <source>
        <dbReference type="EMBL" id="RAV12193.1"/>
    </source>
</evidence>
<accession>A0A329M0L2</accession>
<gene>
    <name evidence="1" type="ORF">DQG23_35320</name>
</gene>